<feature type="chain" id="PRO_5047036625" description="Proteinase inhibitor I42 chagasin domain-containing protein" evidence="1">
    <location>
        <begin position="22"/>
        <end position="145"/>
    </location>
</feature>
<protein>
    <recommendedName>
        <fullName evidence="4">Proteinase inhibitor I42 chagasin domain-containing protein</fullName>
    </recommendedName>
</protein>
<evidence type="ECO:0000256" key="1">
    <source>
        <dbReference type="SAM" id="SignalP"/>
    </source>
</evidence>
<name>A0ABY4RKG1_9BACL</name>
<organism evidence="2 3">
    <name type="scientific">Paenibacillus konkukensis</name>
    <dbReference type="NCBI Taxonomy" id="2020716"/>
    <lineage>
        <taxon>Bacteria</taxon>
        <taxon>Bacillati</taxon>
        <taxon>Bacillota</taxon>
        <taxon>Bacilli</taxon>
        <taxon>Bacillales</taxon>
        <taxon>Paenibacillaceae</taxon>
        <taxon>Paenibacillus</taxon>
    </lineage>
</organism>
<dbReference type="RefSeq" id="WP_249865041.1">
    <property type="nucleotide sequence ID" value="NZ_CP027059.1"/>
</dbReference>
<proteinExistence type="predicted"/>
<dbReference type="PROSITE" id="PS51257">
    <property type="entry name" value="PROKAR_LIPOPROTEIN"/>
    <property type="match status" value="1"/>
</dbReference>
<evidence type="ECO:0000313" key="3">
    <source>
        <dbReference type="Proteomes" id="UP001057134"/>
    </source>
</evidence>
<reference evidence="2" key="1">
    <citation type="submission" date="2018-02" db="EMBL/GenBank/DDBJ databases">
        <authorList>
            <person name="Kim S.-K."/>
            <person name="Jung H.-I."/>
            <person name="Lee S.-W."/>
        </authorList>
    </citation>
    <scope>NUCLEOTIDE SEQUENCE</scope>
    <source>
        <strain evidence="2">SK3146</strain>
    </source>
</reference>
<keyword evidence="1" id="KW-0732">Signal</keyword>
<accession>A0ABY4RKG1</accession>
<dbReference type="Proteomes" id="UP001057134">
    <property type="component" value="Chromosome"/>
</dbReference>
<reference evidence="2" key="2">
    <citation type="journal article" date="2021" name="J Anim Sci Technol">
        <title>Complete genome sequence of Paenibacillus konkukensis sp. nov. SK3146 as a potential probiotic strain.</title>
        <authorList>
            <person name="Jung H.I."/>
            <person name="Park S."/>
            <person name="Niu K.M."/>
            <person name="Lee S.W."/>
            <person name="Kothari D."/>
            <person name="Yi K.J."/>
            <person name="Kim S.K."/>
        </authorList>
    </citation>
    <scope>NUCLEOTIDE SEQUENCE</scope>
    <source>
        <strain evidence="2">SK3146</strain>
    </source>
</reference>
<sequence>MKRWMTMMTIILIFGIAAACAKPADKSLPASAPPQAYGMVGEQRIPFILGSYHWNNTIADAPPPYKLVNSETSAVELVGDELLIEFEAESKPERVAAYTWENKTAAPAAVSGNRLLLPREPGTYIYEVVGTWPQGDARYAFAIRR</sequence>
<gene>
    <name evidence="2" type="ORF">SK3146_02122</name>
</gene>
<evidence type="ECO:0008006" key="4">
    <source>
        <dbReference type="Google" id="ProtNLM"/>
    </source>
</evidence>
<feature type="signal peptide" evidence="1">
    <location>
        <begin position="1"/>
        <end position="21"/>
    </location>
</feature>
<evidence type="ECO:0000313" key="2">
    <source>
        <dbReference type="EMBL" id="UQZ82962.1"/>
    </source>
</evidence>
<dbReference type="EMBL" id="CP027059">
    <property type="protein sequence ID" value="UQZ82962.1"/>
    <property type="molecule type" value="Genomic_DNA"/>
</dbReference>
<keyword evidence="3" id="KW-1185">Reference proteome</keyword>